<dbReference type="InterPro" id="IPR029044">
    <property type="entry name" value="Nucleotide-diphossugar_trans"/>
</dbReference>
<gene>
    <name evidence="3" type="ORF">H8792_009965</name>
</gene>
<dbReference type="Gene3D" id="3.10.580.10">
    <property type="entry name" value="CBS-domain"/>
    <property type="match status" value="1"/>
</dbReference>
<accession>A0ABS0C090</accession>
<dbReference type="Proteomes" id="UP001193680">
    <property type="component" value="Unassembled WGS sequence"/>
</dbReference>
<dbReference type="InterPro" id="IPR050486">
    <property type="entry name" value="Mannose-1P_guanyltransferase"/>
</dbReference>
<evidence type="ECO:0000259" key="2">
    <source>
        <dbReference type="PROSITE" id="PS51371"/>
    </source>
</evidence>
<evidence type="ECO:0000313" key="3">
    <source>
        <dbReference type="EMBL" id="MBF6058664.1"/>
    </source>
</evidence>
<keyword evidence="4" id="KW-1185">Reference proteome</keyword>
<organism evidence="3 4">
    <name type="scientific">Thiomicrorhabdus heinhorstiae</name>
    <dbReference type="NCBI Taxonomy" id="2748010"/>
    <lineage>
        <taxon>Bacteria</taxon>
        <taxon>Pseudomonadati</taxon>
        <taxon>Pseudomonadota</taxon>
        <taxon>Gammaproteobacteria</taxon>
        <taxon>Thiotrichales</taxon>
        <taxon>Piscirickettsiaceae</taxon>
        <taxon>Thiomicrorhabdus</taxon>
    </lineage>
</organism>
<sequence>MKLYPDFKNITLYEDASIRDAMALLDRYAMQIVLVTNEEGVLKGVITDGDIRRALLAGCTLASSVREAMNSSPKTGSSHMNLAGWRQVMKSAQCRHLPVIDDEGKLVELVYDKNTPIVRQTSSVVLMLGGLGTRLRPLTEDTPKPLLEIGGKPILETILERFSEQGFNHFYFCINYLGDQIKDYFGNGENWGVHIEYIREEQRLGTAGALSLINRQVDEDLIVMNGDLLTKVDFVSLLKMHRQHSNDVTVCVREYTQQIPYGVVEVDNESVQKIVEKPVYRYFLNAGIYVLTPSLLSMIPYNQFYDMPTLLDELLAKDSGKVGAFPITEYWKDIGHFPDFEQAQVDYELHFTPLK</sequence>
<dbReference type="SUPFAM" id="SSF54631">
    <property type="entry name" value="CBS-domain pair"/>
    <property type="match status" value="1"/>
</dbReference>
<dbReference type="PROSITE" id="PS51371">
    <property type="entry name" value="CBS"/>
    <property type="match status" value="1"/>
</dbReference>
<evidence type="ECO:0000313" key="4">
    <source>
        <dbReference type="Proteomes" id="UP001193680"/>
    </source>
</evidence>
<feature type="domain" description="CBS" evidence="2">
    <location>
        <begin position="3"/>
        <end position="63"/>
    </location>
</feature>
<evidence type="ECO:0000256" key="1">
    <source>
        <dbReference type="PROSITE-ProRule" id="PRU00703"/>
    </source>
</evidence>
<dbReference type="Gene3D" id="3.90.550.10">
    <property type="entry name" value="Spore Coat Polysaccharide Biosynthesis Protein SpsA, Chain A"/>
    <property type="match status" value="1"/>
</dbReference>
<reference evidence="3 4" key="1">
    <citation type="submission" date="2020-06" db="EMBL/GenBank/DDBJ databases">
        <authorList>
            <person name="Scott K."/>
        </authorList>
    </citation>
    <scope>NUCLEOTIDE SEQUENCE [LARGE SCALE GENOMIC DNA]</scope>
    <source>
        <strain evidence="3 4">HH1</strain>
    </source>
</reference>
<dbReference type="SMART" id="SM00116">
    <property type="entry name" value="CBS"/>
    <property type="match status" value="2"/>
</dbReference>
<dbReference type="InterPro" id="IPR005835">
    <property type="entry name" value="NTP_transferase_dom"/>
</dbReference>
<dbReference type="CDD" id="cd06426">
    <property type="entry name" value="NTP_transferase_like_2"/>
    <property type="match status" value="1"/>
</dbReference>
<proteinExistence type="predicted"/>
<dbReference type="InterPro" id="IPR046342">
    <property type="entry name" value="CBS_dom_sf"/>
</dbReference>
<dbReference type="PANTHER" id="PTHR22572">
    <property type="entry name" value="SUGAR-1-PHOSPHATE GUANYL TRANSFERASE"/>
    <property type="match status" value="1"/>
</dbReference>
<dbReference type="Pfam" id="PF00571">
    <property type="entry name" value="CBS"/>
    <property type="match status" value="2"/>
</dbReference>
<name>A0ABS0C090_9GAMM</name>
<dbReference type="Pfam" id="PF00483">
    <property type="entry name" value="NTP_transferase"/>
    <property type="match status" value="1"/>
</dbReference>
<dbReference type="RefSeq" id="WP_185978811.1">
    <property type="nucleotide sequence ID" value="NZ_JACBGI020000024.1"/>
</dbReference>
<dbReference type="EMBL" id="JACBGI020000024">
    <property type="protein sequence ID" value="MBF6058664.1"/>
    <property type="molecule type" value="Genomic_DNA"/>
</dbReference>
<dbReference type="InterPro" id="IPR000644">
    <property type="entry name" value="CBS_dom"/>
</dbReference>
<protein>
    <submittedName>
        <fullName evidence="3">Nucleotidyltransferase family protein</fullName>
    </submittedName>
</protein>
<comment type="caution">
    <text evidence="3">The sequence shown here is derived from an EMBL/GenBank/DDBJ whole genome shotgun (WGS) entry which is preliminary data.</text>
</comment>
<dbReference type="SUPFAM" id="SSF53448">
    <property type="entry name" value="Nucleotide-diphospho-sugar transferases"/>
    <property type="match status" value="1"/>
</dbReference>
<keyword evidence="1" id="KW-0129">CBS domain</keyword>
<reference evidence="3 4" key="2">
    <citation type="submission" date="2020-11" db="EMBL/GenBank/DDBJ databases">
        <title>Sulfur oxidizing isolate from Hospital Hole Sinkhole.</title>
        <authorList>
            <person name="Scott K.M."/>
        </authorList>
    </citation>
    <scope>NUCLEOTIDE SEQUENCE [LARGE SCALE GENOMIC DNA]</scope>
    <source>
        <strain evidence="3 4">HH1</strain>
    </source>
</reference>